<protein>
    <submittedName>
        <fullName evidence="1">Uncharacterized protein</fullName>
    </submittedName>
</protein>
<dbReference type="EMBL" id="MN739436">
    <property type="protein sequence ID" value="QHT04642.1"/>
    <property type="molecule type" value="Genomic_DNA"/>
</dbReference>
<name>A0A6C0CKF4_9ZZZZ</name>
<proteinExistence type="predicted"/>
<dbReference type="AlphaFoldDB" id="A0A6C0CKF4"/>
<accession>A0A6C0CKF4</accession>
<evidence type="ECO:0000313" key="1">
    <source>
        <dbReference type="EMBL" id="QHT04642.1"/>
    </source>
</evidence>
<reference evidence="1" key="1">
    <citation type="journal article" date="2020" name="Nature">
        <title>Giant virus diversity and host interactions through global metagenomics.</title>
        <authorList>
            <person name="Schulz F."/>
            <person name="Roux S."/>
            <person name="Paez-Espino D."/>
            <person name="Jungbluth S."/>
            <person name="Walsh D.A."/>
            <person name="Denef V.J."/>
            <person name="McMahon K.D."/>
            <person name="Konstantinidis K.T."/>
            <person name="Eloe-Fadrosh E.A."/>
            <person name="Kyrpides N.C."/>
            <person name="Woyke T."/>
        </authorList>
    </citation>
    <scope>NUCLEOTIDE SEQUENCE</scope>
    <source>
        <strain evidence="1">GVMAG-M-3300021343-4</strain>
    </source>
</reference>
<organism evidence="1">
    <name type="scientific">viral metagenome</name>
    <dbReference type="NCBI Taxonomy" id="1070528"/>
    <lineage>
        <taxon>unclassified sequences</taxon>
        <taxon>metagenomes</taxon>
        <taxon>organismal metagenomes</taxon>
    </lineage>
</organism>
<sequence length="127" mass="14482">MRGLSIITGIAGFIGGNYVGFLQRNQDLGRYQTQSRDEVIHNNTYYTPIRVDPELGYLNAEGEPFWPSIGRIDQYGMGFQTIYPSKEEAEQNKLSDDYTVRRVFAQGFRAKDGKLQSSFMRLLDDGN</sequence>